<keyword evidence="7" id="KW-1185">Reference proteome</keyword>
<dbReference type="GO" id="GO:0043138">
    <property type="term" value="F:3'-5' DNA helicase activity"/>
    <property type="evidence" value="ECO:0007669"/>
    <property type="project" value="TreeGrafter"/>
</dbReference>
<dbReference type="PANTHER" id="PTHR11070:SF30">
    <property type="entry name" value="F-BOX DNA HELICASE 1"/>
    <property type="match status" value="1"/>
</dbReference>
<dbReference type="GO" id="GO:0000724">
    <property type="term" value="P:double-strand break repair via homologous recombination"/>
    <property type="evidence" value="ECO:0007669"/>
    <property type="project" value="TreeGrafter"/>
</dbReference>
<dbReference type="KEGG" id="mpul:BLA55_03705"/>
<dbReference type="InterPro" id="IPR027417">
    <property type="entry name" value="P-loop_NTPase"/>
</dbReference>
<dbReference type="SUPFAM" id="SSF53098">
    <property type="entry name" value="Ribonuclease H-like"/>
    <property type="match status" value="1"/>
</dbReference>
<accession>A0A1L4FT21</accession>
<dbReference type="InterPro" id="IPR012337">
    <property type="entry name" value="RNaseH-like_sf"/>
</dbReference>
<name>A0A1L4FT21_9BACT</name>
<dbReference type="STRING" id="48003.BLA55_03705"/>
<evidence type="ECO:0000259" key="5">
    <source>
        <dbReference type="SMART" id="SM00479"/>
    </source>
</evidence>
<evidence type="ECO:0000313" key="6">
    <source>
        <dbReference type="EMBL" id="APJ38739.1"/>
    </source>
</evidence>
<sequence length="942" mass="111017">MEISHEQFLINQALKQGFNVKVSAVAGSGKTTTVLLISKLLSDKKILFFTYNRQLKDETQEKIISNKLFNIDIFTFHSFAQNIYNVQANTDDGLVELLTKNKTSNNIDYDLIVIDEAQDLTPIYYHFLLKIMNDNQNKNYQILILGDERQCIYQFLGADSRFLTHADKLFVNQHEWKFLSLSKSYRLSSQIASFLNDIFFKKQLIKSGRLNSYSSINYLLVRNNNHKNEGITALASKICKKIHEYGEENIFVLTPTTKTNYINLLIKKIIEINEILYGNKEIAIFTSSNETDKLVDLELIKNKLVISTFHQTKGLEREVVFLLNFDESYYEHFAVDANKFELMNVTYVSATRAKTELWLVHDDQYQFMQWIDKKTLLEHPYVTFHNRLSLEKILKLNDEQENSSKESSHCTEIIKFLDFKIDNLIKSKFSIQSFETDKTKINAKSLNSINSFIYLKKLNKSIKEDVSNINGTLISILYLIKKDINLFVQHFQSYLKMRLFSKNPKQKINFDSNILENIEFALAKLQSSRDIQSLLYITMIYMILKSGNIVQLNLITYDRCNWLNFNEFVLLNSLLDNILEIENCDFEVRFSYHEKKYDFTLVGDVDAIDHVNKIVYEFKFTNETKIDHFYQLITYRFLMLKNDYEKYKDYKFVVYNVRKNVAYELVINDESTYEIVDILFRSFLNLNPKNSLSDAEFFDYVCYFKHLNLLSNNLTSQISNIEKDTQLKQKIELIDLVDKDFLNSINFTSSNLIIEQKKSNKYVILDFETLHYDQIPIQLAFLVIQNNQIIETQNLYFEIDNDMNLELFWEYVNVDPSNLIDAPHFLEQWDKIKKYFNGEYIIIAHNAPFDMRVLKKALKKYDLEILNFVFLDSIKLLKKLKPNLASYSQPKLCSYFGIEYDAHNALADVQALYQLITLFIDFDEIDQLIQENPKLLNDFWNI</sequence>
<dbReference type="InterPro" id="IPR000212">
    <property type="entry name" value="DNA_helicase_UvrD/REP"/>
</dbReference>
<proteinExistence type="predicted"/>
<dbReference type="Pfam" id="PF13361">
    <property type="entry name" value="UvrD_C"/>
    <property type="match status" value="1"/>
</dbReference>
<dbReference type="PANTHER" id="PTHR11070">
    <property type="entry name" value="UVRD / RECB / PCRA DNA HELICASE FAMILY MEMBER"/>
    <property type="match status" value="1"/>
</dbReference>
<keyword evidence="1" id="KW-0547">Nucleotide-binding</keyword>
<dbReference type="GO" id="GO:0005524">
    <property type="term" value="F:ATP binding"/>
    <property type="evidence" value="ECO:0007669"/>
    <property type="project" value="UniProtKB-KW"/>
</dbReference>
<feature type="domain" description="Exonuclease" evidence="5">
    <location>
        <begin position="761"/>
        <end position="925"/>
    </location>
</feature>
<evidence type="ECO:0000313" key="7">
    <source>
        <dbReference type="Proteomes" id="UP000184322"/>
    </source>
</evidence>
<dbReference type="SUPFAM" id="SSF52540">
    <property type="entry name" value="P-loop containing nucleoside triphosphate hydrolases"/>
    <property type="match status" value="1"/>
</dbReference>
<dbReference type="GO" id="GO:0031297">
    <property type="term" value="P:replication fork processing"/>
    <property type="evidence" value="ECO:0007669"/>
    <property type="project" value="TreeGrafter"/>
</dbReference>
<dbReference type="GO" id="GO:0004527">
    <property type="term" value="F:exonuclease activity"/>
    <property type="evidence" value="ECO:0007669"/>
    <property type="project" value="UniProtKB-ARBA"/>
</dbReference>
<evidence type="ECO:0000256" key="4">
    <source>
        <dbReference type="ARBA" id="ARBA00022840"/>
    </source>
</evidence>
<dbReference type="AlphaFoldDB" id="A0A1L4FT21"/>
<reference evidence="7" key="1">
    <citation type="submission" date="2016-10" db="EMBL/GenBank/DDBJ databases">
        <authorList>
            <person name="Beylefeld A."/>
            <person name="Abolnik C."/>
        </authorList>
    </citation>
    <scope>NUCLEOTIDE SEQUENCE [LARGE SCALE GENOMIC DNA]</scope>
    <source>
        <strain evidence="7">B359_6</strain>
    </source>
</reference>
<evidence type="ECO:0000256" key="3">
    <source>
        <dbReference type="ARBA" id="ARBA00022806"/>
    </source>
</evidence>
<dbReference type="Pfam" id="PF00929">
    <property type="entry name" value="RNase_T"/>
    <property type="match status" value="1"/>
</dbReference>
<evidence type="ECO:0000256" key="1">
    <source>
        <dbReference type="ARBA" id="ARBA00022741"/>
    </source>
</evidence>
<gene>
    <name evidence="6" type="ORF">BLA55_03705</name>
</gene>
<dbReference type="SMART" id="SM00479">
    <property type="entry name" value="EXOIII"/>
    <property type="match status" value="1"/>
</dbReference>
<dbReference type="RefSeq" id="WP_073372740.1">
    <property type="nucleotide sequence ID" value="NZ_CP017813.1"/>
</dbReference>
<dbReference type="GO" id="GO:0003677">
    <property type="term" value="F:DNA binding"/>
    <property type="evidence" value="ECO:0007669"/>
    <property type="project" value="InterPro"/>
</dbReference>
<organism evidence="6 7">
    <name type="scientific">Mycoplasmopsis pullorum</name>
    <dbReference type="NCBI Taxonomy" id="48003"/>
    <lineage>
        <taxon>Bacteria</taxon>
        <taxon>Bacillati</taxon>
        <taxon>Mycoplasmatota</taxon>
        <taxon>Mycoplasmoidales</taxon>
        <taxon>Metamycoplasmataceae</taxon>
        <taxon>Mycoplasmopsis</taxon>
    </lineage>
</organism>
<dbReference type="InterPro" id="IPR036397">
    <property type="entry name" value="RNaseH_sf"/>
</dbReference>
<dbReference type="Gene3D" id="3.30.420.10">
    <property type="entry name" value="Ribonuclease H-like superfamily/Ribonuclease H"/>
    <property type="match status" value="1"/>
</dbReference>
<dbReference type="InterPro" id="IPR013520">
    <property type="entry name" value="Ribonucl_H"/>
</dbReference>
<dbReference type="Gene3D" id="3.40.50.300">
    <property type="entry name" value="P-loop containing nucleotide triphosphate hydrolases"/>
    <property type="match status" value="2"/>
</dbReference>
<dbReference type="Pfam" id="PF13245">
    <property type="entry name" value="AAA_19"/>
    <property type="match status" value="1"/>
</dbReference>
<dbReference type="InterPro" id="IPR014017">
    <property type="entry name" value="DNA_helicase_UvrD-like_C"/>
</dbReference>
<evidence type="ECO:0000256" key="2">
    <source>
        <dbReference type="ARBA" id="ARBA00022801"/>
    </source>
</evidence>
<dbReference type="OrthoDB" id="387566at2"/>
<dbReference type="EMBL" id="CP017813">
    <property type="protein sequence ID" value="APJ38739.1"/>
    <property type="molecule type" value="Genomic_DNA"/>
</dbReference>
<protein>
    <recommendedName>
        <fullName evidence="5">Exonuclease domain-containing protein</fullName>
    </recommendedName>
</protein>
<keyword evidence="3" id="KW-0347">Helicase</keyword>
<dbReference type="Proteomes" id="UP000184322">
    <property type="component" value="Chromosome"/>
</dbReference>
<keyword evidence="4" id="KW-0067">ATP-binding</keyword>
<keyword evidence="2" id="KW-0378">Hydrolase</keyword>